<protein>
    <submittedName>
        <fullName evidence="2">Uncharacterized protein</fullName>
    </submittedName>
</protein>
<dbReference type="PROSITE" id="PS51257">
    <property type="entry name" value="PROKAR_LIPOPROTEIN"/>
    <property type="match status" value="1"/>
</dbReference>
<evidence type="ECO:0000313" key="3">
    <source>
        <dbReference type="Proteomes" id="UP000549971"/>
    </source>
</evidence>
<reference evidence="2 3" key="1">
    <citation type="submission" date="2020-08" db="EMBL/GenBank/DDBJ databases">
        <title>Sequencing the genomes of 1000 actinobacteria strains.</title>
        <authorList>
            <person name="Klenk H.-P."/>
        </authorList>
    </citation>
    <scope>NUCLEOTIDE SEQUENCE [LARGE SCALE GENOMIC DNA]</scope>
    <source>
        <strain evidence="2 3">DSM 28967</strain>
    </source>
</reference>
<dbReference type="AlphaFoldDB" id="A0A7W9J657"/>
<dbReference type="RefSeq" id="WP_184795255.1">
    <property type="nucleotide sequence ID" value="NZ_JACHMY010000001.1"/>
</dbReference>
<accession>A0A7W9J657</accession>
<comment type="caution">
    <text evidence="2">The sequence shown here is derived from an EMBL/GenBank/DDBJ whole genome shotgun (WGS) entry which is preliminary data.</text>
</comment>
<evidence type="ECO:0000256" key="1">
    <source>
        <dbReference type="SAM" id="MobiDB-lite"/>
    </source>
</evidence>
<feature type="compositionally biased region" description="Low complexity" evidence="1">
    <location>
        <begin position="26"/>
        <end position="40"/>
    </location>
</feature>
<dbReference type="EMBL" id="JACHMY010000001">
    <property type="protein sequence ID" value="MBB5835633.1"/>
    <property type="molecule type" value="Genomic_DNA"/>
</dbReference>
<name>A0A7W9J657_9ACTN</name>
<feature type="region of interest" description="Disordered" evidence="1">
    <location>
        <begin position="21"/>
        <end position="40"/>
    </location>
</feature>
<proteinExistence type="predicted"/>
<sequence>MAGRFLSIVLVGLLVASCSGEPEQQTAPAPTSASSSAVPTITPPLSIPQYQAVLSAIEQRLQPYVLKAMTAPTLAATQTARDALAAAMEREYGPLQKTVAPRAVGLGHTLALEALAGYQTLRSDGPVANSVRAQECGLTPSSAERFADIRGEIFLRAFRSHGMNSSDPLADATRELAKAKITFGRLLAAREPANQPQLNRRGVHGKVVARSGARGSGRLQISNQSDGDVVVAAMAGETSKPIAAIYVRGNASATLSGIRGQYSVYFKSGTDWDAERGTFTRSCDYYKYLRSFDANSTWQIKITSSITSAPGTSQTSPF</sequence>
<organism evidence="2 3">
    <name type="scientific">Kribbella italica</name>
    <dbReference type="NCBI Taxonomy" id="1540520"/>
    <lineage>
        <taxon>Bacteria</taxon>
        <taxon>Bacillati</taxon>
        <taxon>Actinomycetota</taxon>
        <taxon>Actinomycetes</taxon>
        <taxon>Propionibacteriales</taxon>
        <taxon>Kribbellaceae</taxon>
        <taxon>Kribbella</taxon>
    </lineage>
</organism>
<gene>
    <name evidence="2" type="ORF">HDA39_002367</name>
</gene>
<keyword evidence="3" id="KW-1185">Reference proteome</keyword>
<dbReference type="Proteomes" id="UP000549971">
    <property type="component" value="Unassembled WGS sequence"/>
</dbReference>
<evidence type="ECO:0000313" key="2">
    <source>
        <dbReference type="EMBL" id="MBB5835633.1"/>
    </source>
</evidence>